<feature type="DNA-binding region" description="H-T-H motif" evidence="5">
    <location>
        <begin position="47"/>
        <end position="66"/>
    </location>
</feature>
<evidence type="ECO:0000256" key="3">
    <source>
        <dbReference type="ARBA" id="ARBA00023125"/>
    </source>
</evidence>
<keyword evidence="2" id="KW-0805">Transcription regulation</keyword>
<dbReference type="InterPro" id="IPR036271">
    <property type="entry name" value="Tet_transcr_reg_TetR-rel_C_sf"/>
</dbReference>
<dbReference type="SUPFAM" id="SSF46689">
    <property type="entry name" value="Homeodomain-like"/>
    <property type="match status" value="1"/>
</dbReference>
<gene>
    <name evidence="7" type="ORF">KDL28_03065</name>
</gene>
<dbReference type="EMBL" id="JAGSOV010000009">
    <property type="protein sequence ID" value="MCO1654030.1"/>
    <property type="molecule type" value="Genomic_DNA"/>
</dbReference>
<keyword evidence="4" id="KW-0804">Transcription</keyword>
<dbReference type="Pfam" id="PF00440">
    <property type="entry name" value="TetR_N"/>
    <property type="match status" value="1"/>
</dbReference>
<evidence type="ECO:0000256" key="1">
    <source>
        <dbReference type="ARBA" id="ARBA00022491"/>
    </source>
</evidence>
<evidence type="ECO:0000313" key="8">
    <source>
        <dbReference type="Proteomes" id="UP001165283"/>
    </source>
</evidence>
<dbReference type="InterPro" id="IPR009057">
    <property type="entry name" value="Homeodomain-like_sf"/>
</dbReference>
<dbReference type="InterPro" id="IPR050109">
    <property type="entry name" value="HTH-type_TetR-like_transc_reg"/>
</dbReference>
<accession>A0ABT0ZTH7</accession>
<dbReference type="Pfam" id="PF13977">
    <property type="entry name" value="TetR_C_6"/>
    <property type="match status" value="1"/>
</dbReference>
<evidence type="ECO:0000313" key="7">
    <source>
        <dbReference type="EMBL" id="MCO1654030.1"/>
    </source>
</evidence>
<keyword evidence="8" id="KW-1185">Reference proteome</keyword>
<evidence type="ECO:0000259" key="6">
    <source>
        <dbReference type="PROSITE" id="PS50977"/>
    </source>
</evidence>
<protein>
    <submittedName>
        <fullName evidence="7">TetR/AcrR family transcriptional regulator</fullName>
    </submittedName>
</protein>
<dbReference type="SUPFAM" id="SSF48498">
    <property type="entry name" value="Tetracyclin repressor-like, C-terminal domain"/>
    <property type="match status" value="1"/>
</dbReference>
<evidence type="ECO:0000256" key="4">
    <source>
        <dbReference type="ARBA" id="ARBA00023163"/>
    </source>
</evidence>
<dbReference type="RefSeq" id="WP_252435640.1">
    <property type="nucleotide sequence ID" value="NZ_JAGSOV010000009.1"/>
</dbReference>
<reference evidence="7" key="1">
    <citation type="submission" date="2021-04" db="EMBL/GenBank/DDBJ databases">
        <title>Pseudonocardia sp. nov., isolated from sandy soil of mangrove forest.</title>
        <authorList>
            <person name="Zan Z."/>
            <person name="Huang R."/>
            <person name="Liu W."/>
        </authorList>
    </citation>
    <scope>NUCLEOTIDE SEQUENCE</scope>
    <source>
        <strain evidence="7">S2-4</strain>
    </source>
</reference>
<evidence type="ECO:0000256" key="5">
    <source>
        <dbReference type="PROSITE-ProRule" id="PRU00335"/>
    </source>
</evidence>
<dbReference type="PROSITE" id="PS50977">
    <property type="entry name" value="HTH_TETR_2"/>
    <property type="match status" value="1"/>
</dbReference>
<name>A0ABT0ZTH7_9PSEU</name>
<keyword evidence="1" id="KW-0678">Repressor</keyword>
<comment type="caution">
    <text evidence="7">The sequence shown here is derived from an EMBL/GenBank/DDBJ whole genome shotgun (WGS) entry which is preliminary data.</text>
</comment>
<dbReference type="Proteomes" id="UP001165283">
    <property type="component" value="Unassembled WGS sequence"/>
</dbReference>
<dbReference type="PANTHER" id="PTHR30055">
    <property type="entry name" value="HTH-TYPE TRANSCRIPTIONAL REGULATOR RUTR"/>
    <property type="match status" value="1"/>
</dbReference>
<dbReference type="InterPro" id="IPR001647">
    <property type="entry name" value="HTH_TetR"/>
</dbReference>
<proteinExistence type="predicted"/>
<organism evidence="7 8">
    <name type="scientific">Pseudonocardia humida</name>
    <dbReference type="NCBI Taxonomy" id="2800819"/>
    <lineage>
        <taxon>Bacteria</taxon>
        <taxon>Bacillati</taxon>
        <taxon>Actinomycetota</taxon>
        <taxon>Actinomycetes</taxon>
        <taxon>Pseudonocardiales</taxon>
        <taxon>Pseudonocardiaceae</taxon>
        <taxon>Pseudonocardia</taxon>
    </lineage>
</organism>
<dbReference type="InterPro" id="IPR039538">
    <property type="entry name" value="BetI_C"/>
</dbReference>
<sequence>MSDGPEVSSDTADRPIPRLSARALKRRGEILRAAHEVFTSKGFRNGSLGDIADRVGITHQGILHYFGSKEQLLVEVLRDRDTSGRVEFESAERPQGVDFLQHVLRTVEKNVSRTGIVQAYTVLSAESVTEEHPAQGWFRDRFAVLRAELAEALRVACGPEDPVPDEQLDRGASALIAVMDGLQVQWLLDPDAVDMPAVVRMTLDALLRSWGRPPLAP</sequence>
<evidence type="ECO:0000256" key="2">
    <source>
        <dbReference type="ARBA" id="ARBA00023015"/>
    </source>
</evidence>
<dbReference type="PRINTS" id="PR00455">
    <property type="entry name" value="HTHTETR"/>
</dbReference>
<dbReference type="Gene3D" id="1.10.357.10">
    <property type="entry name" value="Tetracycline Repressor, domain 2"/>
    <property type="match status" value="1"/>
</dbReference>
<dbReference type="PANTHER" id="PTHR30055:SF234">
    <property type="entry name" value="HTH-TYPE TRANSCRIPTIONAL REGULATOR BETI"/>
    <property type="match status" value="1"/>
</dbReference>
<feature type="domain" description="HTH tetR-type" evidence="6">
    <location>
        <begin position="24"/>
        <end position="84"/>
    </location>
</feature>
<keyword evidence="3 5" id="KW-0238">DNA-binding</keyword>